<dbReference type="InterPro" id="IPR005503">
    <property type="entry name" value="FliL"/>
</dbReference>
<evidence type="ECO:0000256" key="5">
    <source>
        <dbReference type="ARBA" id="ARBA00022500"/>
    </source>
</evidence>
<dbReference type="GO" id="GO:0006935">
    <property type="term" value="P:chemotaxis"/>
    <property type="evidence" value="ECO:0007669"/>
    <property type="project" value="UniProtKB-KW"/>
</dbReference>
<evidence type="ECO:0000256" key="6">
    <source>
        <dbReference type="ARBA" id="ARBA00022692"/>
    </source>
</evidence>
<sequence>MKKKLVIIMLIILVVIAGLGAAAYFVVSGNSEKDKKPTIDEVVAATVSVDDITTNLKSNTIIRIGIKLETDSSKAKEELEKRDFQVKDNIISILADTSADEIEGDKGREAFKNTLKEKINSYLQAGKVQKVYITSFNLQ</sequence>
<evidence type="ECO:0000256" key="10">
    <source>
        <dbReference type="RuleBase" id="RU364125"/>
    </source>
</evidence>
<keyword evidence="6 10" id="KW-0812">Transmembrane</keyword>
<dbReference type="Proteomes" id="UP000075430">
    <property type="component" value="Unassembled WGS sequence"/>
</dbReference>
<dbReference type="GO" id="GO:0005886">
    <property type="term" value="C:plasma membrane"/>
    <property type="evidence" value="ECO:0007669"/>
    <property type="project" value="UniProtKB-SubCell"/>
</dbReference>
<accession>A0A150FAD7</accession>
<dbReference type="OrthoDB" id="2381796at2"/>
<keyword evidence="4 10" id="KW-1003">Cell membrane</keyword>
<keyword evidence="11" id="KW-0969">Cilium</keyword>
<dbReference type="GO" id="GO:0071978">
    <property type="term" value="P:bacterial-type flagellum-dependent swarming motility"/>
    <property type="evidence" value="ECO:0007669"/>
    <property type="project" value="TreeGrafter"/>
</dbReference>
<reference evidence="12" key="1">
    <citation type="submission" date="2016-02" db="EMBL/GenBank/DDBJ databases">
        <authorList>
            <person name="Dunlap C."/>
        </authorList>
    </citation>
    <scope>NUCLEOTIDE SEQUENCE [LARGE SCALE GENOMIC DNA]</scope>
    <source>
        <strain evidence="12">NRRL B-41092</strain>
    </source>
</reference>
<feature type="transmembrane region" description="Helical" evidence="10">
    <location>
        <begin position="6"/>
        <end position="27"/>
    </location>
</feature>
<organism evidence="11 12">
    <name type="scientific">Bacillus nakamurai</name>
    <dbReference type="NCBI Taxonomy" id="1793963"/>
    <lineage>
        <taxon>Bacteria</taxon>
        <taxon>Bacillati</taxon>
        <taxon>Bacillota</taxon>
        <taxon>Bacilli</taxon>
        <taxon>Bacillales</taxon>
        <taxon>Bacillaceae</taxon>
        <taxon>Bacillus</taxon>
    </lineage>
</organism>
<comment type="function">
    <text evidence="1 10">Controls the rotational direction of flagella during chemotaxis.</text>
</comment>
<keyword evidence="7 10" id="KW-0283">Flagellar rotation</keyword>
<evidence type="ECO:0000256" key="2">
    <source>
        <dbReference type="ARBA" id="ARBA00004162"/>
    </source>
</evidence>
<keyword evidence="8 10" id="KW-1133">Transmembrane helix</keyword>
<evidence type="ECO:0000256" key="1">
    <source>
        <dbReference type="ARBA" id="ARBA00002254"/>
    </source>
</evidence>
<keyword evidence="11" id="KW-0966">Cell projection</keyword>
<dbReference type="PANTHER" id="PTHR35091:SF2">
    <property type="entry name" value="FLAGELLAR PROTEIN FLIL"/>
    <property type="match status" value="1"/>
</dbReference>
<gene>
    <name evidence="11" type="primary">fliL</name>
    <name evidence="11" type="ORF">AXI58_09275</name>
</gene>
<dbReference type="EMBL" id="LSBA01000005">
    <property type="protein sequence ID" value="KXZ22176.1"/>
    <property type="molecule type" value="Genomic_DNA"/>
</dbReference>
<evidence type="ECO:0000256" key="8">
    <source>
        <dbReference type="ARBA" id="ARBA00022989"/>
    </source>
</evidence>
<proteinExistence type="inferred from homology"/>
<dbReference type="STRING" id="1793963.AXI58_09275"/>
<evidence type="ECO:0000313" key="12">
    <source>
        <dbReference type="Proteomes" id="UP000075430"/>
    </source>
</evidence>
<dbReference type="GO" id="GO:0009425">
    <property type="term" value="C:bacterial-type flagellum basal body"/>
    <property type="evidence" value="ECO:0007669"/>
    <property type="project" value="InterPro"/>
</dbReference>
<dbReference type="AlphaFoldDB" id="A0A150FAD7"/>
<comment type="subcellular location">
    <subcellularLocation>
        <location evidence="2">Cell membrane</location>
        <topology evidence="2">Single-pass membrane protein</topology>
    </subcellularLocation>
</comment>
<keyword evidence="5 10" id="KW-0145">Chemotaxis</keyword>
<evidence type="ECO:0000256" key="3">
    <source>
        <dbReference type="ARBA" id="ARBA00008281"/>
    </source>
</evidence>
<name>A0A150FAD7_9BACI</name>
<dbReference type="Pfam" id="PF03748">
    <property type="entry name" value="FliL"/>
    <property type="match status" value="1"/>
</dbReference>
<keyword evidence="9 10" id="KW-0472">Membrane</keyword>
<evidence type="ECO:0000313" key="11">
    <source>
        <dbReference type="EMBL" id="KXZ22176.1"/>
    </source>
</evidence>
<evidence type="ECO:0000256" key="9">
    <source>
        <dbReference type="ARBA" id="ARBA00023136"/>
    </source>
</evidence>
<comment type="similarity">
    <text evidence="3 10">Belongs to the FliL family.</text>
</comment>
<evidence type="ECO:0000256" key="7">
    <source>
        <dbReference type="ARBA" id="ARBA00022779"/>
    </source>
</evidence>
<dbReference type="RefSeq" id="WP_061520527.1">
    <property type="nucleotide sequence ID" value="NZ_JARLZY010000019.1"/>
</dbReference>
<keyword evidence="12" id="KW-1185">Reference proteome</keyword>
<dbReference type="NCBIfam" id="NF005826">
    <property type="entry name" value="PRK07718.1"/>
    <property type="match status" value="1"/>
</dbReference>
<keyword evidence="11" id="KW-0282">Flagellum</keyword>
<evidence type="ECO:0000256" key="4">
    <source>
        <dbReference type="ARBA" id="ARBA00022475"/>
    </source>
</evidence>
<comment type="caution">
    <text evidence="11">The sequence shown here is derived from an EMBL/GenBank/DDBJ whole genome shotgun (WGS) entry which is preliminary data.</text>
</comment>
<protein>
    <recommendedName>
        <fullName evidence="10">Flagellar protein FliL</fullName>
    </recommendedName>
</protein>
<dbReference type="PANTHER" id="PTHR35091">
    <property type="entry name" value="FLAGELLAR PROTEIN FLIL"/>
    <property type="match status" value="1"/>
</dbReference>